<feature type="coiled-coil region" evidence="9">
    <location>
        <begin position="339"/>
        <end position="366"/>
    </location>
</feature>
<dbReference type="SUPFAM" id="SSF54849">
    <property type="entry name" value="GroEL-intermediate domain like"/>
    <property type="match status" value="1"/>
</dbReference>
<dbReference type="Pfam" id="PF00118">
    <property type="entry name" value="Cpn60_TCP1"/>
    <property type="match status" value="1"/>
</dbReference>
<evidence type="ECO:0000313" key="11">
    <source>
        <dbReference type="Proteomes" id="UP000236649"/>
    </source>
</evidence>
<keyword evidence="4 6" id="KW-0143">Chaperone</keyword>
<dbReference type="HAMAP" id="MF_00600">
    <property type="entry name" value="CH60"/>
    <property type="match status" value="1"/>
</dbReference>
<dbReference type="GO" id="GO:0016853">
    <property type="term" value="F:isomerase activity"/>
    <property type="evidence" value="ECO:0007669"/>
    <property type="project" value="UniProtKB-KW"/>
</dbReference>
<evidence type="ECO:0000256" key="1">
    <source>
        <dbReference type="ARBA" id="ARBA00006607"/>
    </source>
</evidence>
<keyword evidence="5 6" id="KW-0413">Isomerase</keyword>
<evidence type="ECO:0000256" key="8">
    <source>
        <dbReference type="RuleBase" id="RU000419"/>
    </source>
</evidence>
<feature type="binding site" evidence="6">
    <location>
        <position position="495"/>
    </location>
    <ligand>
        <name>ATP</name>
        <dbReference type="ChEBI" id="CHEBI:30616"/>
    </ligand>
</feature>
<feature type="binding site" evidence="6">
    <location>
        <position position="415"/>
    </location>
    <ligand>
        <name>ATP</name>
        <dbReference type="ChEBI" id="CHEBI:30616"/>
    </ligand>
</feature>
<dbReference type="GO" id="GO:0042026">
    <property type="term" value="P:protein refolding"/>
    <property type="evidence" value="ECO:0007669"/>
    <property type="project" value="UniProtKB-UniRule"/>
</dbReference>
<evidence type="ECO:0000256" key="4">
    <source>
        <dbReference type="ARBA" id="ARBA00023186"/>
    </source>
</evidence>
<dbReference type="KEGG" id="phs:C2L64_14070"/>
<reference evidence="10 11" key="1">
    <citation type="submission" date="2018-01" db="EMBL/GenBank/DDBJ databases">
        <title>Species boundaries and ecological features among Paraburkholderia terrae DSMZ17804T, P. hospita DSMZ17164T and P. caribensis DSMZ13236T.</title>
        <authorList>
            <person name="Pratama A.A."/>
        </authorList>
    </citation>
    <scope>NUCLEOTIDE SEQUENCE [LARGE SCALE GENOMIC DNA]</scope>
    <source>
        <strain evidence="10 11">DSM 17164</strain>
    </source>
</reference>
<proteinExistence type="inferred from homology"/>
<dbReference type="FunFam" id="3.50.7.10:FF:000001">
    <property type="entry name" value="60 kDa chaperonin"/>
    <property type="match status" value="1"/>
</dbReference>
<dbReference type="Gene3D" id="1.10.560.10">
    <property type="entry name" value="GroEL-like equatorial domain"/>
    <property type="match status" value="1"/>
</dbReference>
<gene>
    <name evidence="6 10" type="primary">groL</name>
    <name evidence="6" type="synonym">groEL</name>
    <name evidence="10" type="ORF">C2L64_14070</name>
</gene>
<feature type="binding site" evidence="6">
    <location>
        <begin position="479"/>
        <end position="481"/>
    </location>
    <ligand>
        <name>ATP</name>
        <dbReference type="ChEBI" id="CHEBI:30616"/>
    </ligand>
</feature>
<dbReference type="AlphaFoldDB" id="A0AAN1J9D9"/>
<accession>A0AAN1J9D9</accession>
<dbReference type="InterPro" id="IPR027413">
    <property type="entry name" value="GROEL-like_equatorial_sf"/>
</dbReference>
<dbReference type="InterPro" id="IPR027410">
    <property type="entry name" value="TCP-1-like_intermed_sf"/>
</dbReference>
<dbReference type="InterPro" id="IPR018370">
    <property type="entry name" value="Chaperonin_Cpn60_CS"/>
</dbReference>
<dbReference type="PRINTS" id="PR00298">
    <property type="entry name" value="CHAPERONIN60"/>
</dbReference>
<dbReference type="GO" id="GO:0140662">
    <property type="term" value="F:ATP-dependent protein folding chaperone"/>
    <property type="evidence" value="ECO:0007669"/>
    <property type="project" value="InterPro"/>
</dbReference>
<dbReference type="Gene3D" id="3.50.7.10">
    <property type="entry name" value="GroEL"/>
    <property type="match status" value="1"/>
</dbReference>
<evidence type="ECO:0000313" key="10">
    <source>
        <dbReference type="EMBL" id="AUT69289.1"/>
    </source>
</evidence>
<comment type="subunit">
    <text evidence="6 8">Forms a cylinder of 14 subunits composed of two heptameric rings stacked back-to-back. Interacts with the co-chaperonin GroES.</text>
</comment>
<feature type="binding site" evidence="6">
    <location>
        <begin position="87"/>
        <end position="91"/>
    </location>
    <ligand>
        <name>ATP</name>
        <dbReference type="ChEBI" id="CHEBI:30616"/>
    </ligand>
</feature>
<dbReference type="PANTHER" id="PTHR45633">
    <property type="entry name" value="60 KDA HEAT SHOCK PROTEIN, MITOCHONDRIAL"/>
    <property type="match status" value="1"/>
</dbReference>
<dbReference type="NCBIfam" id="NF009489">
    <property type="entry name" value="PRK12851.1"/>
    <property type="match status" value="1"/>
</dbReference>
<dbReference type="GO" id="GO:0005737">
    <property type="term" value="C:cytoplasm"/>
    <property type="evidence" value="ECO:0007669"/>
    <property type="project" value="UniProtKB-SubCell"/>
</dbReference>
<dbReference type="Proteomes" id="UP000236649">
    <property type="component" value="Chromosome 1"/>
</dbReference>
<protein>
    <recommendedName>
        <fullName evidence="6">Chaperonin GroEL</fullName>
        <ecNumber evidence="6">5.6.1.7</ecNumber>
    </recommendedName>
    <alternativeName>
        <fullName evidence="6">60 kDa chaperonin</fullName>
    </alternativeName>
    <alternativeName>
        <fullName evidence="6">Chaperonin-60</fullName>
        <shortName evidence="6">Cpn60</shortName>
    </alternativeName>
</protein>
<dbReference type="InterPro" id="IPR002423">
    <property type="entry name" value="Cpn60/GroEL/TCP-1"/>
</dbReference>
<keyword evidence="3 6" id="KW-0067">ATP-binding</keyword>
<dbReference type="PROSITE" id="PS00296">
    <property type="entry name" value="CHAPERONINS_CPN60"/>
    <property type="match status" value="1"/>
</dbReference>
<dbReference type="NCBIfam" id="NF009488">
    <property type="entry name" value="PRK12850.1"/>
    <property type="match status" value="1"/>
</dbReference>
<dbReference type="Gene3D" id="3.30.260.10">
    <property type="entry name" value="TCP-1-like chaperonin intermediate domain"/>
    <property type="match status" value="1"/>
</dbReference>
<keyword evidence="9" id="KW-0175">Coiled coil</keyword>
<name>A0AAN1J9D9_9BURK</name>
<dbReference type="SUPFAM" id="SSF52029">
    <property type="entry name" value="GroEL apical domain-like"/>
    <property type="match status" value="1"/>
</dbReference>
<evidence type="ECO:0000256" key="5">
    <source>
        <dbReference type="ARBA" id="ARBA00023235"/>
    </source>
</evidence>
<evidence type="ECO:0000256" key="9">
    <source>
        <dbReference type="SAM" id="Coils"/>
    </source>
</evidence>
<organism evidence="10 11">
    <name type="scientific">Paraburkholderia hospita</name>
    <dbReference type="NCBI Taxonomy" id="169430"/>
    <lineage>
        <taxon>Bacteria</taxon>
        <taxon>Pseudomonadati</taxon>
        <taxon>Pseudomonadota</taxon>
        <taxon>Betaproteobacteria</taxon>
        <taxon>Burkholderiales</taxon>
        <taxon>Burkholderiaceae</taxon>
        <taxon>Paraburkholderia</taxon>
    </lineage>
</organism>
<dbReference type="EMBL" id="CP026105">
    <property type="protein sequence ID" value="AUT69289.1"/>
    <property type="molecule type" value="Genomic_DNA"/>
</dbReference>
<keyword evidence="2 6" id="KW-0547">Nucleotide-binding</keyword>
<evidence type="ECO:0000256" key="3">
    <source>
        <dbReference type="ARBA" id="ARBA00022840"/>
    </source>
</evidence>
<sequence length="546" mass="57171">MAAKDVVFGDSARAKMVEGVNILANAVKVTLGPKGRNVVLERSFGGPTVTKDGVSVAKEIELKDKLQNMGAQMVKEVASKTSDNAGDGTTTATVLAQSIVREGMKYVASGMNPMDLKRGIDKAVTAAIEELRKISKPCTTNKEIAQVGAISANSDTSIGDRIAEAMDKVGKEGVITVEDGKSLQDELDVVEGMQFDRGYLSPYFINNPDKQVAVLENPFVLLHDKKVSNIRDLLPILEQVAKAGRPLLIIAEDVEGEALATLVVNNIRGILKTVAVKAPGFGDRRKAMLEDIAILTGGQVIAEETGLTLEKATLNELGQAKRIEVGKENTTIIDGAGEAATIEARVKQVRTQIEEATSDYDREKLQERVAKLAGGVAVIKVGAATEVEMKEKKARVEDALHATRAAVEEGIVAGGGVALIRARSAIGSVKGDNADQDAGIKIVLRAMEEPLRQIVTNGGEEASVVVAAVAAGTGNYGYNAATGEYGDLVEAGVVDPTKVTRTALQNAASVAGLLLTTDAAVCELPKEDAPMGGGMPGGMGGMGMDM</sequence>
<dbReference type="InterPro" id="IPR027409">
    <property type="entry name" value="GroEL-like_apical_dom_sf"/>
</dbReference>
<dbReference type="CDD" id="cd03344">
    <property type="entry name" value="GroEL"/>
    <property type="match status" value="1"/>
</dbReference>
<keyword evidence="6" id="KW-0963">Cytoplasm</keyword>
<dbReference type="GO" id="GO:0005524">
    <property type="term" value="F:ATP binding"/>
    <property type="evidence" value="ECO:0007669"/>
    <property type="project" value="UniProtKB-UniRule"/>
</dbReference>
<dbReference type="InterPro" id="IPR001844">
    <property type="entry name" value="Cpn60/GroEL"/>
</dbReference>
<evidence type="ECO:0000256" key="7">
    <source>
        <dbReference type="RuleBase" id="RU000418"/>
    </source>
</evidence>
<feature type="binding site" evidence="6">
    <location>
        <position position="51"/>
    </location>
    <ligand>
        <name>ATP</name>
        <dbReference type="ChEBI" id="CHEBI:30616"/>
    </ligand>
</feature>
<dbReference type="EC" id="5.6.1.7" evidence="6"/>
<dbReference type="NCBIfam" id="NF000592">
    <property type="entry name" value="PRK00013.1"/>
    <property type="match status" value="1"/>
</dbReference>
<dbReference type="NCBIfam" id="NF009487">
    <property type="entry name" value="PRK12849.1"/>
    <property type="match status" value="1"/>
</dbReference>
<comment type="subcellular location">
    <subcellularLocation>
        <location evidence="6">Cytoplasm</location>
    </subcellularLocation>
</comment>
<dbReference type="FunFam" id="1.10.560.10:FF:000001">
    <property type="entry name" value="60 kDa chaperonin"/>
    <property type="match status" value="1"/>
</dbReference>
<dbReference type="GeneID" id="55529449"/>
<comment type="similarity">
    <text evidence="1 6 7">Belongs to the chaperonin (HSP60) family.</text>
</comment>
<feature type="binding site" evidence="6">
    <location>
        <begin position="30"/>
        <end position="33"/>
    </location>
    <ligand>
        <name>ATP</name>
        <dbReference type="ChEBI" id="CHEBI:30616"/>
    </ligand>
</feature>
<dbReference type="GO" id="GO:0051082">
    <property type="term" value="F:unfolded protein binding"/>
    <property type="evidence" value="ECO:0007669"/>
    <property type="project" value="UniProtKB-UniRule"/>
</dbReference>
<comment type="function">
    <text evidence="6 8">Together with its co-chaperonin GroES, plays an essential role in assisting protein folding. The GroEL-GroES system forms a nano-cage that allows encapsulation of the non-native substrate proteins and provides a physical environment optimized to promote and accelerate protein folding.</text>
</comment>
<evidence type="ECO:0000256" key="2">
    <source>
        <dbReference type="ARBA" id="ARBA00022741"/>
    </source>
</evidence>
<dbReference type="NCBIfam" id="TIGR02348">
    <property type="entry name" value="GroEL"/>
    <property type="match status" value="1"/>
</dbReference>
<evidence type="ECO:0000256" key="6">
    <source>
        <dbReference type="HAMAP-Rule" id="MF_00600"/>
    </source>
</evidence>
<dbReference type="SUPFAM" id="SSF48592">
    <property type="entry name" value="GroEL equatorial domain-like"/>
    <property type="match status" value="1"/>
</dbReference>
<dbReference type="RefSeq" id="WP_086909584.1">
    <property type="nucleotide sequence ID" value="NZ_CADFGJ010000025.1"/>
</dbReference>